<dbReference type="InterPro" id="IPR015216">
    <property type="entry name" value="SANTA"/>
</dbReference>
<dbReference type="GO" id="GO:0005634">
    <property type="term" value="C:nucleus"/>
    <property type="evidence" value="ECO:0007669"/>
    <property type="project" value="TreeGrafter"/>
</dbReference>
<evidence type="ECO:0000313" key="4">
    <source>
        <dbReference type="EMBL" id="OWM67405.1"/>
    </source>
</evidence>
<evidence type="ECO:0000256" key="1">
    <source>
        <dbReference type="ARBA" id="ARBA00025758"/>
    </source>
</evidence>
<feature type="region of interest" description="Disordered" evidence="2">
    <location>
        <begin position="512"/>
        <end position="535"/>
    </location>
</feature>
<comment type="caution">
    <text evidence="4">The sequence shown here is derived from an EMBL/GenBank/DDBJ whole genome shotgun (WGS) entry which is preliminary data.</text>
</comment>
<feature type="compositionally biased region" description="Polar residues" evidence="2">
    <location>
        <begin position="356"/>
        <end position="365"/>
    </location>
</feature>
<dbReference type="InterPro" id="IPR035426">
    <property type="entry name" value="Gemin2/Brr1"/>
</dbReference>
<dbReference type="GO" id="GO:0000387">
    <property type="term" value="P:spliceosomal snRNP assembly"/>
    <property type="evidence" value="ECO:0007669"/>
    <property type="project" value="InterPro"/>
</dbReference>
<feature type="compositionally biased region" description="Basic residues" evidence="2">
    <location>
        <begin position="224"/>
        <end position="234"/>
    </location>
</feature>
<dbReference type="Pfam" id="PF04938">
    <property type="entry name" value="SIP1"/>
    <property type="match status" value="1"/>
</dbReference>
<dbReference type="AlphaFoldDB" id="A0A218W3Q5"/>
<dbReference type="PANTHER" id="PTHR12794:SF0">
    <property type="entry name" value="GEM-ASSOCIATED PROTEIN 2"/>
    <property type="match status" value="1"/>
</dbReference>
<evidence type="ECO:0000313" key="5">
    <source>
        <dbReference type="Proteomes" id="UP000197138"/>
    </source>
</evidence>
<sequence>MASEMMSSDSATEHRTGVVNGTSASVPEDDCSSIVELAGDQELGTGSKSCCLGGALVSEEKIAQMGPSSGSEAESGFQEPEDICGVVVSNEERGEMEQPLRSSSNFGDFLGSGGNTVAGDVGRIDGCDGADRLLEVRKKQLLDELEGGSIFRGIGPLEHPDERVMILPHVDGQKFVKGVDAYLRSSLKVEVIDDTAVIEPIMIGPGTGNAKKKNIPKEDLEGKKSKRAKKRGKGGKPGSEKVEGSARLAWNSKDGTKRMYSSEEMEALRFVGVVEQRKLWREIYNGLGSVVAKEYSSLTAQKSQQQQGKSISEASNPLRRSHGRGEDSSKEDGAKLDKWGGKEAANANPSRPARGQSVSCDYDSTNLEEEDGDEDSEDSDEYYANIQRPAFAVEGEPNFEAGPPEDGLEYLRRVRWEAAQIPNVKVAKLDRSKLNKEQSVYMPVIPEIAKCPEHLMPSKQWEDEFLADFSKLRMAFLQAEASKVGASDKSQLKFVLGNKNFSSHLSAIGNFDNAEAEEERQTTSTTETPSPKVLKIDSASGSPTLSMLLSMDSVSRVSSLRKRISALEATNVLSRDDCLWIFALCAAVDTPLHADTCASLRSLLRKCATLRAQKEEVDDETIMLNILATISGRFFGQSDISPGVTFFLLQLMIINSGHILATFGSTVVPSTGQTCWDKHWPTLIGVVAAFLLSPPFTRLRLRLSLSLPRPHRAPANTYIYSASVDLLLFFSGDFSLKELGHTLGWALSLVFLHKWWLVKVNGKDLAVGGFTQRDHRVSLFRSAAIVKRHDHTTLETADGMTVMLSGLIDRLHANENGFPDEVCHRFMLGFPLDWEKYSWEDSSRTFTSGEHKLHSGDFLSNVSSVSLDDVPVARIRDLMFGLGDSDNDLLTKNICNDMLKKLGKTPHSEREKAPANHAMSPKEKREIKKGAADETGAKCKSHRVERTGKNEEEVPGTENEGKVAPRNDKRSKAAAAIIPSRRVSTRSMTRSRRGE</sequence>
<comment type="similarity">
    <text evidence="1">Belongs to the gemin-2 family.</text>
</comment>
<name>A0A218W3Q5_PUNGR</name>
<gene>
    <name evidence="4" type="ORF">CDL15_Pgr019865</name>
</gene>
<proteinExistence type="inferred from homology"/>
<dbReference type="Gene3D" id="1.20.58.1070">
    <property type="match status" value="1"/>
</dbReference>
<feature type="compositionally biased region" description="Basic and acidic residues" evidence="2">
    <location>
        <begin position="906"/>
        <end position="952"/>
    </location>
</feature>
<feature type="region of interest" description="Disordered" evidence="2">
    <location>
        <begin position="1"/>
        <end position="29"/>
    </location>
</feature>
<reference evidence="5" key="1">
    <citation type="journal article" date="2017" name="Plant J.">
        <title>The pomegranate (Punica granatum L.) genome and the genomics of punicalagin biosynthesis.</title>
        <authorList>
            <person name="Qin G."/>
            <person name="Xu C."/>
            <person name="Ming R."/>
            <person name="Tang H."/>
            <person name="Guyot R."/>
            <person name="Kramer E.M."/>
            <person name="Hu Y."/>
            <person name="Yi X."/>
            <person name="Qi Y."/>
            <person name="Xu X."/>
            <person name="Gao Z."/>
            <person name="Pan H."/>
            <person name="Jian J."/>
            <person name="Tian Y."/>
            <person name="Yue Z."/>
            <person name="Xu Y."/>
        </authorList>
    </citation>
    <scope>NUCLEOTIDE SEQUENCE [LARGE SCALE GENOMIC DNA]</scope>
    <source>
        <strain evidence="5">cv. Dabenzi</strain>
    </source>
</reference>
<feature type="compositionally biased region" description="Polar residues" evidence="2">
    <location>
        <begin position="1"/>
        <end position="10"/>
    </location>
</feature>
<feature type="compositionally biased region" description="Low complexity" evidence="2">
    <location>
        <begin position="301"/>
        <end position="312"/>
    </location>
</feature>
<dbReference type="EMBL" id="MTKT01005396">
    <property type="protein sequence ID" value="OWM67405.1"/>
    <property type="molecule type" value="Genomic_DNA"/>
</dbReference>
<feature type="compositionally biased region" description="Acidic residues" evidence="2">
    <location>
        <begin position="366"/>
        <end position="380"/>
    </location>
</feature>
<dbReference type="Proteomes" id="UP000197138">
    <property type="component" value="Unassembled WGS sequence"/>
</dbReference>
<feature type="compositionally biased region" description="Basic and acidic residues" evidence="2">
    <location>
        <begin position="959"/>
        <end position="971"/>
    </location>
</feature>
<evidence type="ECO:0000259" key="3">
    <source>
        <dbReference type="Pfam" id="PF09133"/>
    </source>
</evidence>
<dbReference type="GO" id="GO:0032797">
    <property type="term" value="C:SMN complex"/>
    <property type="evidence" value="ECO:0007669"/>
    <property type="project" value="TreeGrafter"/>
</dbReference>
<feature type="compositionally biased region" description="Basic and acidic residues" evidence="2">
    <location>
        <begin position="323"/>
        <end position="341"/>
    </location>
</feature>
<feature type="region of interest" description="Disordered" evidence="2">
    <location>
        <begin position="203"/>
        <end position="250"/>
    </location>
</feature>
<organism evidence="4 5">
    <name type="scientific">Punica granatum</name>
    <name type="common">Pomegranate</name>
    <dbReference type="NCBI Taxonomy" id="22663"/>
    <lineage>
        <taxon>Eukaryota</taxon>
        <taxon>Viridiplantae</taxon>
        <taxon>Streptophyta</taxon>
        <taxon>Embryophyta</taxon>
        <taxon>Tracheophyta</taxon>
        <taxon>Spermatophyta</taxon>
        <taxon>Magnoliopsida</taxon>
        <taxon>eudicotyledons</taxon>
        <taxon>Gunneridae</taxon>
        <taxon>Pentapetalae</taxon>
        <taxon>rosids</taxon>
        <taxon>malvids</taxon>
        <taxon>Myrtales</taxon>
        <taxon>Lythraceae</taxon>
        <taxon>Punica</taxon>
    </lineage>
</organism>
<dbReference type="PANTHER" id="PTHR12794">
    <property type="entry name" value="GEMIN2"/>
    <property type="match status" value="1"/>
</dbReference>
<dbReference type="Pfam" id="PF09133">
    <property type="entry name" value="SANTA"/>
    <property type="match status" value="1"/>
</dbReference>
<protein>
    <recommendedName>
        <fullName evidence="3">SANTA domain-containing protein</fullName>
    </recommendedName>
</protein>
<feature type="domain" description="SANTA" evidence="3">
    <location>
        <begin position="750"/>
        <end position="837"/>
    </location>
</feature>
<feature type="region of interest" description="Disordered" evidence="2">
    <location>
        <begin position="301"/>
        <end position="380"/>
    </location>
</feature>
<accession>A0A218W3Q5</accession>
<evidence type="ECO:0000256" key="2">
    <source>
        <dbReference type="SAM" id="MobiDB-lite"/>
    </source>
</evidence>
<feature type="region of interest" description="Disordered" evidence="2">
    <location>
        <begin position="902"/>
        <end position="995"/>
    </location>
</feature>